<feature type="domain" description="Fanconi anaemia group A protein helical" evidence="4">
    <location>
        <begin position="515"/>
        <end position="596"/>
    </location>
</feature>
<comment type="caution">
    <text evidence="6">The sequence shown here is derived from an EMBL/GenBank/DDBJ whole genome shotgun (WGS) entry which is preliminary data.</text>
</comment>
<evidence type="ECO:0000256" key="1">
    <source>
        <dbReference type="SAM" id="MobiDB-lite"/>
    </source>
</evidence>
<dbReference type="PANTHER" id="PTHR12047">
    <property type="entry name" value="FANCONI ANEMIA GROUP A PROTEIN"/>
    <property type="match status" value="1"/>
</dbReference>
<dbReference type="GO" id="GO:0045589">
    <property type="term" value="P:regulation of regulatory T cell differentiation"/>
    <property type="evidence" value="ECO:0007669"/>
    <property type="project" value="TreeGrafter"/>
</dbReference>
<dbReference type="Proteomes" id="UP000589495">
    <property type="component" value="Unassembled WGS sequence"/>
</dbReference>
<proteinExistence type="predicted"/>
<evidence type="ECO:0000259" key="4">
    <source>
        <dbReference type="Pfam" id="PF24781"/>
    </source>
</evidence>
<feature type="non-terminal residue" evidence="6">
    <location>
        <position position="1413"/>
    </location>
</feature>
<feature type="domain" description="Fanconi anaemia group A protein C-terminal" evidence="2">
    <location>
        <begin position="1219"/>
        <end position="1389"/>
    </location>
</feature>
<reference evidence="6 7" key="1">
    <citation type="submission" date="2019-09" db="EMBL/GenBank/DDBJ databases">
        <title>Bird 10,000 Genomes (B10K) Project - Family phase.</title>
        <authorList>
            <person name="Zhang G."/>
        </authorList>
    </citation>
    <scope>NUCLEOTIDE SEQUENCE [LARGE SCALE GENOMIC DNA]</scope>
    <source>
        <strain evidence="6">B10K-DU-001-22</strain>
        <tissue evidence="6">Muscle</tissue>
    </source>
</reference>
<dbReference type="InterPro" id="IPR055387">
    <property type="entry name" value="FANCA_arcN"/>
</dbReference>
<dbReference type="GO" id="GO:0043240">
    <property type="term" value="C:Fanconi anaemia nuclear complex"/>
    <property type="evidence" value="ECO:0007669"/>
    <property type="project" value="InterPro"/>
</dbReference>
<feature type="region of interest" description="Disordered" evidence="1">
    <location>
        <begin position="1"/>
        <end position="29"/>
    </location>
</feature>
<dbReference type="PANTHER" id="PTHR12047:SF2">
    <property type="entry name" value="FANCONI ANEMIA GROUP A PROTEIN"/>
    <property type="match status" value="1"/>
</dbReference>
<dbReference type="Pfam" id="PF15865">
    <property type="entry name" value="Fanconi_A_N"/>
    <property type="match status" value="1"/>
</dbReference>
<dbReference type="InterPro" id="IPR055277">
    <property type="entry name" value="Fanconi_A_C"/>
</dbReference>
<dbReference type="InterPro" id="IPR003516">
    <property type="entry name" value="FANCA"/>
</dbReference>
<organism evidence="6 7">
    <name type="scientific">Vireo altiloquus</name>
    <name type="common">Black-whiskered vireo</name>
    <name type="synonym">Muscicapa altiloqua</name>
    <dbReference type="NCBI Taxonomy" id="34956"/>
    <lineage>
        <taxon>Eukaryota</taxon>
        <taxon>Metazoa</taxon>
        <taxon>Chordata</taxon>
        <taxon>Craniata</taxon>
        <taxon>Vertebrata</taxon>
        <taxon>Euteleostomi</taxon>
        <taxon>Archelosauria</taxon>
        <taxon>Archosauria</taxon>
        <taxon>Dinosauria</taxon>
        <taxon>Saurischia</taxon>
        <taxon>Theropoda</taxon>
        <taxon>Coelurosauria</taxon>
        <taxon>Aves</taxon>
        <taxon>Neognathae</taxon>
        <taxon>Neoaves</taxon>
        <taxon>Telluraves</taxon>
        <taxon>Australaves</taxon>
        <taxon>Passeriformes</taxon>
        <taxon>Corvoidea</taxon>
        <taxon>Vireonidae</taxon>
        <taxon>Vireoninae</taxon>
        <taxon>Vireo</taxon>
    </lineage>
</organism>
<protein>
    <submittedName>
        <fullName evidence="6">FANCA protein</fullName>
    </submittedName>
</protein>
<dbReference type="InterPro" id="IPR031729">
    <property type="entry name" value="Fanconi_A_N"/>
</dbReference>
<evidence type="ECO:0000313" key="6">
    <source>
        <dbReference type="EMBL" id="NWT21450.1"/>
    </source>
</evidence>
<dbReference type="Pfam" id="PF24783">
    <property type="entry name" value="FANCA_arcN"/>
    <property type="match status" value="1"/>
</dbReference>
<gene>
    <name evidence="6" type="primary">Fanca</name>
    <name evidence="6" type="ORF">VIRALT_R08565</name>
</gene>
<dbReference type="Pfam" id="PF03511">
    <property type="entry name" value="FANCA_CTD"/>
    <property type="match status" value="1"/>
</dbReference>
<evidence type="ECO:0000259" key="2">
    <source>
        <dbReference type="Pfam" id="PF03511"/>
    </source>
</evidence>
<sequence>MSGCAGNALLTAPNSSAGRSRKRKSSFGSQAELQEATLRLLEQHQNLSDLLLEVGDSAKPGVQDGAKHQGVPSEPFIVSVLQEEASKLGVPAATLAAKNAVANVERICQDSASPSHAPLLSSDQRKRLSCLLQTVKDLLANNMFCRSLFCQEMWKMKEPPVLEAVWHLHSADIAGLAELLESPAGPAAVEWLCSSLCGLCEQAGDISYFAIVFLQNGFEQASELGRKVEHQKVAYICRAVLQRMLAWVLDAVGKEKQEDVSMVHAMRFWLNVFNVSLYGSVAHPDSLRQFFRHTLTEVLTYNPVLKVSDAIQMQKKWSFTRTSSLLTALYRKLLVALGVKESICQLQQVLETHEVNWQHVLSCVSTLVVCQAEAEQLFRDLLSHLLLKAFGNYDMENMITAFLIARQAALEGPAVFMPYSEWFKASFGNAGGQHGSSKKALVFLFEFLSELVPFEAAPYLKVHIMYPPFVPTKHRSLLLEYITLAKTRLADLKVAIEDMGLYEDLSSTDEAVQPQAQALRDVEKALQIFENTRKIPTSVIEASIFRRPYYTSWFLPALLRPRVLPKTPDGLMAFIDSLKRADKIPSNLYSTYLQACHAMKEKVLQGDSRAEPSHSKEPFEQLKAELTELRSLVVDQAQWEEVPARIAVISDRLRSVLGDSSEENGAAPSGSPVQVAIPAPGLAPCHQSVVDLLLTSFCQTLLAASSFNPPDRQGPCLSLVVKMMCGHRNLLPALLGRLCQLIYHQGPSLSAAHILGLAAFVIHLSECRALIPGVEANFGVSQPVPGKALSVSEYWSSLLVCRTEESFPFCLRFCTAAATYLMCKFSSSSHGDFCALIPPGLIKKLQYLVPRLSLEARGVLCEEAKAALNWSSLSCPSLNYRRASLCLWKQAHFQELLKEKAFQLSFREWLLMELEVCPEKDILSASERQDFHYWAIYQRYLPAPSAAGGCDGDLEKACGVIINAILDSSQRCSRGLESRLLCGPHWFPHCPVQELVLELRCKPKLLPGRSAAQRHFLFEILQGRLTGSQQGSALAEQLWRQQELLLHRSILVGLPASTLVTTCWKGNKTVLDCEDFFCFVNSELKNVCSRGYALSYDITAHFFRGLLNASLDCEDAAEEVNEALTRCQTKCPVVLLSAALWWPRLEPILCSQWKRLFGVPLPEELDRLRSWHGSGTRFLCSGAVFPLSDPPWLLAAFLHGSSSRSPPQVQLTGSLFSLQLLVALLFFSLLDLISARIAPKEGVDFQTSLDWSLEILQCLEERGTSWPLLFHSAERGPGKCHVLHRAASDRHTRLLPLAFYSLTPCFHRELLQRDPTFLSVALQLYIQLLQLFVEGQVLPQSDQDLTEHDPLELISAARRFLLGAIPHCPAQSFGNIQPLLSTCEELDPELGATLLHFSRPAVDMGLEEELELF</sequence>
<feature type="non-terminal residue" evidence="6">
    <location>
        <position position="1"/>
    </location>
</feature>
<dbReference type="InterPro" id="IPR055386">
    <property type="entry name" value="FANCA_helical"/>
</dbReference>
<evidence type="ECO:0000313" key="7">
    <source>
        <dbReference type="Proteomes" id="UP000589495"/>
    </source>
</evidence>
<accession>A0A7K5LSL4</accession>
<evidence type="ECO:0000259" key="3">
    <source>
        <dbReference type="Pfam" id="PF15865"/>
    </source>
</evidence>
<feature type="domain" description="Fanconi anaemia group A protein arcN subdomain" evidence="5">
    <location>
        <begin position="617"/>
        <end position="857"/>
    </location>
</feature>
<dbReference type="Pfam" id="PF24781">
    <property type="entry name" value="FANCA_helical"/>
    <property type="match status" value="1"/>
</dbReference>
<evidence type="ECO:0000259" key="5">
    <source>
        <dbReference type="Pfam" id="PF24783"/>
    </source>
</evidence>
<keyword evidence="7" id="KW-1185">Reference proteome</keyword>
<dbReference type="PRINTS" id="PR00826">
    <property type="entry name" value="FANCONIAGENE"/>
</dbReference>
<feature type="domain" description="Fanconi anaemia group A protein N-terminal" evidence="3">
    <location>
        <begin position="153"/>
        <end position="494"/>
    </location>
</feature>
<dbReference type="GO" id="GO:0036297">
    <property type="term" value="P:interstrand cross-link repair"/>
    <property type="evidence" value="ECO:0007669"/>
    <property type="project" value="InterPro"/>
</dbReference>
<dbReference type="EMBL" id="VZRF01015567">
    <property type="protein sequence ID" value="NWT21450.1"/>
    <property type="molecule type" value="Genomic_DNA"/>
</dbReference>
<name>A0A7K5LSL4_VIRAL</name>